<evidence type="ECO:0000256" key="2">
    <source>
        <dbReference type="ARBA" id="ARBA00023125"/>
    </source>
</evidence>
<keyword evidence="3" id="KW-0804">Transcription</keyword>
<accession>A0ABT9CCZ1</accession>
<keyword evidence="6" id="KW-1185">Reference proteome</keyword>
<gene>
    <name evidence="5" type="ORF">Q5741_09950</name>
</gene>
<dbReference type="EMBL" id="JAUQTB010000004">
    <property type="protein sequence ID" value="MDO7906745.1"/>
    <property type="molecule type" value="Genomic_DNA"/>
</dbReference>
<dbReference type="Pfam" id="PF00392">
    <property type="entry name" value="GntR"/>
    <property type="match status" value="1"/>
</dbReference>
<organism evidence="5 6">
    <name type="scientific">Paenibacillus lacisoli</name>
    <dbReference type="NCBI Taxonomy" id="3064525"/>
    <lineage>
        <taxon>Bacteria</taxon>
        <taxon>Bacillati</taxon>
        <taxon>Bacillota</taxon>
        <taxon>Bacilli</taxon>
        <taxon>Bacillales</taxon>
        <taxon>Paenibacillaceae</taxon>
        <taxon>Paenibacillus</taxon>
    </lineage>
</organism>
<name>A0ABT9CCZ1_9BACL</name>
<dbReference type="Gene3D" id="1.10.10.10">
    <property type="entry name" value="Winged helix-like DNA-binding domain superfamily/Winged helix DNA-binding domain"/>
    <property type="match status" value="1"/>
</dbReference>
<dbReference type="InterPro" id="IPR036390">
    <property type="entry name" value="WH_DNA-bd_sf"/>
</dbReference>
<dbReference type="InterPro" id="IPR011711">
    <property type="entry name" value="GntR_C"/>
</dbReference>
<dbReference type="Proteomes" id="UP001240171">
    <property type="component" value="Unassembled WGS sequence"/>
</dbReference>
<evidence type="ECO:0000256" key="3">
    <source>
        <dbReference type="ARBA" id="ARBA00023163"/>
    </source>
</evidence>
<dbReference type="PROSITE" id="PS50949">
    <property type="entry name" value="HTH_GNTR"/>
    <property type="match status" value="1"/>
</dbReference>
<dbReference type="SMART" id="SM00895">
    <property type="entry name" value="FCD"/>
    <property type="match status" value="1"/>
</dbReference>
<dbReference type="PANTHER" id="PTHR43537:SF24">
    <property type="entry name" value="GLUCONATE OPERON TRANSCRIPTIONAL REPRESSOR"/>
    <property type="match status" value="1"/>
</dbReference>
<proteinExistence type="predicted"/>
<dbReference type="PANTHER" id="PTHR43537">
    <property type="entry name" value="TRANSCRIPTIONAL REGULATOR, GNTR FAMILY"/>
    <property type="match status" value="1"/>
</dbReference>
<dbReference type="RefSeq" id="WP_305023946.1">
    <property type="nucleotide sequence ID" value="NZ_JAUQTB010000004.1"/>
</dbReference>
<reference evidence="5 6" key="1">
    <citation type="submission" date="2023-07" db="EMBL/GenBank/DDBJ databases">
        <title>Paenibacillus sp. JX-17 nov. isolated from soil.</title>
        <authorList>
            <person name="Wan Y."/>
            <person name="Liu B."/>
        </authorList>
    </citation>
    <scope>NUCLEOTIDE SEQUENCE [LARGE SCALE GENOMIC DNA]</scope>
    <source>
        <strain evidence="5 6">JX-17</strain>
    </source>
</reference>
<evidence type="ECO:0000256" key="1">
    <source>
        <dbReference type="ARBA" id="ARBA00023015"/>
    </source>
</evidence>
<keyword evidence="1" id="KW-0805">Transcription regulation</keyword>
<dbReference type="CDD" id="cd07377">
    <property type="entry name" value="WHTH_GntR"/>
    <property type="match status" value="1"/>
</dbReference>
<dbReference type="Pfam" id="PF07729">
    <property type="entry name" value="FCD"/>
    <property type="match status" value="1"/>
</dbReference>
<evidence type="ECO:0000313" key="6">
    <source>
        <dbReference type="Proteomes" id="UP001240171"/>
    </source>
</evidence>
<dbReference type="InterPro" id="IPR000524">
    <property type="entry name" value="Tscrpt_reg_HTH_GntR"/>
</dbReference>
<feature type="domain" description="HTH gntR-type" evidence="4">
    <location>
        <begin position="11"/>
        <end position="77"/>
    </location>
</feature>
<protein>
    <submittedName>
        <fullName evidence="5">GntR family transcriptional regulator</fullName>
    </submittedName>
</protein>
<sequence>MPYPAAWLQGASLGENITWELRLQIIRGFYKPDTVLSENQLASEFGTSRSPVREALKVLAGEGLIRLERMGAVVIGMTPGDMEELFDVRLLIENFVTERLLRQDVNHLADKLNQIIDRMEIALKHKDVLGFSYQDVLFHESLVQAARHNRILHTWNNLRALILSVMIAATEKRFESNIVQSEDTIAKHRAVVNALGSKDARLVRELVQEHYLDTRLAVNDSVLSTYREITGR</sequence>
<dbReference type="SUPFAM" id="SSF48008">
    <property type="entry name" value="GntR ligand-binding domain-like"/>
    <property type="match status" value="1"/>
</dbReference>
<dbReference type="InterPro" id="IPR008920">
    <property type="entry name" value="TF_FadR/GntR_C"/>
</dbReference>
<dbReference type="SMART" id="SM00345">
    <property type="entry name" value="HTH_GNTR"/>
    <property type="match status" value="1"/>
</dbReference>
<dbReference type="SUPFAM" id="SSF46785">
    <property type="entry name" value="Winged helix' DNA-binding domain"/>
    <property type="match status" value="1"/>
</dbReference>
<dbReference type="InterPro" id="IPR036388">
    <property type="entry name" value="WH-like_DNA-bd_sf"/>
</dbReference>
<keyword evidence="2" id="KW-0238">DNA-binding</keyword>
<evidence type="ECO:0000259" key="4">
    <source>
        <dbReference type="PROSITE" id="PS50949"/>
    </source>
</evidence>
<dbReference type="Gene3D" id="1.20.120.530">
    <property type="entry name" value="GntR ligand-binding domain-like"/>
    <property type="match status" value="1"/>
</dbReference>
<comment type="caution">
    <text evidence="5">The sequence shown here is derived from an EMBL/GenBank/DDBJ whole genome shotgun (WGS) entry which is preliminary data.</text>
</comment>
<dbReference type="PRINTS" id="PR00035">
    <property type="entry name" value="HTHGNTR"/>
</dbReference>
<evidence type="ECO:0000313" key="5">
    <source>
        <dbReference type="EMBL" id="MDO7906745.1"/>
    </source>
</evidence>